<keyword evidence="4" id="KW-1185">Reference proteome</keyword>
<evidence type="ECO:0000256" key="1">
    <source>
        <dbReference type="SAM" id="Coils"/>
    </source>
</evidence>
<proteinExistence type="predicted"/>
<name>A0A0C3BD08_SERVB</name>
<dbReference type="OrthoDB" id="2393824at2759"/>
<sequence length="1034" mass="116822">MAHNQDGGIQGYLEVNQPNGDSTISGETHGKSIADEASHTHIDGLLKELKATQPTNNCYSKLIRPAMEEALIDAIETGAYGDKIIPVHQQNAGRLLFLIWKEASEYSKLSKTLPPMFGTLDQCNAYMLRNRNALALLAEVCKKRAYVWLCEHLKMADEIPLPTGVHTPPSAPLFPSNFHPPLEREKKAKFVENTPLLGEIKEQKLLQGIETNLKLVVEKYFQTKPQLPLWDPLSGSEEIRTHIKNLKIPKTSPESPSPSLLLHNLGQTLHDPKLFERVEELFHQSSRTRHELLFLCNTSGSGKTRLLFEGLWRKWGFYFTATTGPDIIGSEDLKNILKDLDEQERLMKVTQSNRAEALKENQRVASRRFFLVLYVRILVFRLFLECALEEDGRLTEGHMGSWLLLQVAPKVLLDMQTDLFSDCVQKLKGLSEPTMKACIKEEWEQVKSCLPQETPLFCVLDEAQVAMNKFQDCFRSESKEEESRPILRQIILAWRAVCPNLIISGTGVSMQELEAIIGSAVAKESGEESQTFTDLGSFEDEMAQRAYLEQYLPPSSLNDDHWKAVASRVGYWLHGRHRFTASYLSHLVQNNFESPHRVLNDFVYEMSNFVPSDFDLTNEPLLTRKLSTVSRLDFSKLNKDEALHRQIAGFVFDYVFHGQPRDIGGRNYDKLVEYGVARFGSRTNILADEPLALLAAMHYFTTKTRWTLQHFLEEGLSNSNPSARGTAFEFYGAYLLGMAFKSARPLSEVFNFVGDHSSSLKNEEGELVAVETDNGQSLCYPVNLSSNTQPMYRQGRTHRTQAETLSWLQNPERTVFCFPAHMVGPDLIFVLRLSDKTVIRVIVQFKQKEKKMSRPDVEASFRTTDPNNFLSQKSAAPGTSSKSKDVIKETPSSHMKDRLQEALRSLGPGTTKAGDYSVLRVLIAHPASVDAVTLSEFANSDKSRHPAATVDVTSLVTCASQRETLASLSLSLQEAAIERKHRPKVDSYEDSPEVLPTTNERKRKFEVNSDDYVETPSTRKKRGNQEKLKELSLD</sequence>
<evidence type="ECO:0000313" key="4">
    <source>
        <dbReference type="Proteomes" id="UP000054097"/>
    </source>
</evidence>
<feature type="coiled-coil region" evidence="1">
    <location>
        <begin position="333"/>
        <end position="360"/>
    </location>
</feature>
<protein>
    <submittedName>
        <fullName evidence="3">Uncharacterized protein</fullName>
    </submittedName>
</protein>
<dbReference type="HOGENOM" id="CLU_010693_3_0_1"/>
<reference evidence="4" key="2">
    <citation type="submission" date="2015-01" db="EMBL/GenBank/DDBJ databases">
        <title>Evolutionary Origins and Diversification of the Mycorrhizal Mutualists.</title>
        <authorList>
            <consortium name="DOE Joint Genome Institute"/>
            <consortium name="Mycorrhizal Genomics Consortium"/>
            <person name="Kohler A."/>
            <person name="Kuo A."/>
            <person name="Nagy L.G."/>
            <person name="Floudas D."/>
            <person name="Copeland A."/>
            <person name="Barry K.W."/>
            <person name="Cichocki N."/>
            <person name="Veneault-Fourrey C."/>
            <person name="LaButti K."/>
            <person name="Lindquist E.A."/>
            <person name="Lipzen A."/>
            <person name="Lundell T."/>
            <person name="Morin E."/>
            <person name="Murat C."/>
            <person name="Riley R."/>
            <person name="Ohm R."/>
            <person name="Sun H."/>
            <person name="Tunlid A."/>
            <person name="Henrissat B."/>
            <person name="Grigoriev I.V."/>
            <person name="Hibbett D.S."/>
            <person name="Martin F."/>
        </authorList>
    </citation>
    <scope>NUCLEOTIDE SEQUENCE [LARGE SCALE GENOMIC DNA]</scope>
    <source>
        <strain evidence="4">MAFF 305830</strain>
    </source>
</reference>
<feature type="compositionally biased region" description="Polar residues" evidence="2">
    <location>
        <begin position="16"/>
        <end position="26"/>
    </location>
</feature>
<accession>A0A0C3BD08</accession>
<feature type="region of interest" description="Disordered" evidence="2">
    <location>
        <begin position="979"/>
        <end position="1034"/>
    </location>
</feature>
<feature type="region of interest" description="Disordered" evidence="2">
    <location>
        <begin position="853"/>
        <end position="896"/>
    </location>
</feature>
<dbReference type="STRING" id="933852.A0A0C3BD08"/>
<feature type="region of interest" description="Disordered" evidence="2">
    <location>
        <begin position="1"/>
        <end position="29"/>
    </location>
</feature>
<dbReference type="Proteomes" id="UP000054097">
    <property type="component" value="Unassembled WGS sequence"/>
</dbReference>
<gene>
    <name evidence="3" type="ORF">M408DRAFT_22445</name>
</gene>
<dbReference type="EMBL" id="KN824286">
    <property type="protein sequence ID" value="KIM30019.1"/>
    <property type="molecule type" value="Genomic_DNA"/>
</dbReference>
<evidence type="ECO:0000313" key="3">
    <source>
        <dbReference type="EMBL" id="KIM30019.1"/>
    </source>
</evidence>
<keyword evidence="1" id="KW-0175">Coiled coil</keyword>
<dbReference type="AlphaFoldDB" id="A0A0C3BD08"/>
<feature type="compositionally biased region" description="Basic and acidic residues" evidence="2">
    <location>
        <begin position="1023"/>
        <end position="1034"/>
    </location>
</feature>
<organism evidence="3 4">
    <name type="scientific">Serendipita vermifera MAFF 305830</name>
    <dbReference type="NCBI Taxonomy" id="933852"/>
    <lineage>
        <taxon>Eukaryota</taxon>
        <taxon>Fungi</taxon>
        <taxon>Dikarya</taxon>
        <taxon>Basidiomycota</taxon>
        <taxon>Agaricomycotina</taxon>
        <taxon>Agaricomycetes</taxon>
        <taxon>Sebacinales</taxon>
        <taxon>Serendipitaceae</taxon>
        <taxon>Serendipita</taxon>
    </lineage>
</organism>
<reference evidence="3 4" key="1">
    <citation type="submission" date="2014-04" db="EMBL/GenBank/DDBJ databases">
        <authorList>
            <consortium name="DOE Joint Genome Institute"/>
            <person name="Kuo A."/>
            <person name="Zuccaro A."/>
            <person name="Kohler A."/>
            <person name="Nagy L.G."/>
            <person name="Floudas D."/>
            <person name="Copeland A."/>
            <person name="Barry K.W."/>
            <person name="Cichocki N."/>
            <person name="Veneault-Fourrey C."/>
            <person name="LaButti K."/>
            <person name="Lindquist E.A."/>
            <person name="Lipzen A."/>
            <person name="Lundell T."/>
            <person name="Morin E."/>
            <person name="Murat C."/>
            <person name="Sun H."/>
            <person name="Tunlid A."/>
            <person name="Henrissat B."/>
            <person name="Grigoriev I.V."/>
            <person name="Hibbett D.S."/>
            <person name="Martin F."/>
            <person name="Nordberg H.P."/>
            <person name="Cantor M.N."/>
            <person name="Hua S.X."/>
        </authorList>
    </citation>
    <scope>NUCLEOTIDE SEQUENCE [LARGE SCALE GENOMIC DNA]</scope>
    <source>
        <strain evidence="3 4">MAFF 305830</strain>
    </source>
</reference>
<feature type="compositionally biased region" description="Polar residues" evidence="2">
    <location>
        <begin position="861"/>
        <end position="881"/>
    </location>
</feature>
<evidence type="ECO:0000256" key="2">
    <source>
        <dbReference type="SAM" id="MobiDB-lite"/>
    </source>
</evidence>